<keyword evidence="3" id="KW-1185">Reference proteome</keyword>
<feature type="region of interest" description="Disordered" evidence="1">
    <location>
        <begin position="1"/>
        <end position="114"/>
    </location>
</feature>
<dbReference type="Proteomes" id="UP001152484">
    <property type="component" value="Unassembled WGS sequence"/>
</dbReference>
<evidence type="ECO:0000256" key="1">
    <source>
        <dbReference type="SAM" id="MobiDB-lite"/>
    </source>
</evidence>
<reference evidence="2" key="1">
    <citation type="submission" date="2022-07" db="EMBL/GenBank/DDBJ databases">
        <authorList>
            <person name="Macas J."/>
            <person name="Novak P."/>
            <person name="Neumann P."/>
        </authorList>
    </citation>
    <scope>NUCLEOTIDE SEQUENCE</scope>
</reference>
<feature type="compositionally biased region" description="Polar residues" evidence="1">
    <location>
        <begin position="66"/>
        <end position="75"/>
    </location>
</feature>
<name>A0A9P0Z709_CUSEU</name>
<dbReference type="AlphaFoldDB" id="A0A9P0Z709"/>
<dbReference type="EMBL" id="CAMAPE010000020">
    <property type="protein sequence ID" value="CAH9088976.1"/>
    <property type="molecule type" value="Genomic_DNA"/>
</dbReference>
<organism evidence="2 3">
    <name type="scientific">Cuscuta europaea</name>
    <name type="common">European dodder</name>
    <dbReference type="NCBI Taxonomy" id="41803"/>
    <lineage>
        <taxon>Eukaryota</taxon>
        <taxon>Viridiplantae</taxon>
        <taxon>Streptophyta</taxon>
        <taxon>Embryophyta</taxon>
        <taxon>Tracheophyta</taxon>
        <taxon>Spermatophyta</taxon>
        <taxon>Magnoliopsida</taxon>
        <taxon>eudicotyledons</taxon>
        <taxon>Gunneridae</taxon>
        <taxon>Pentapetalae</taxon>
        <taxon>asterids</taxon>
        <taxon>lamiids</taxon>
        <taxon>Solanales</taxon>
        <taxon>Convolvulaceae</taxon>
        <taxon>Cuscuteae</taxon>
        <taxon>Cuscuta</taxon>
        <taxon>Cuscuta subgen. Cuscuta</taxon>
    </lineage>
</organism>
<evidence type="ECO:0000313" key="2">
    <source>
        <dbReference type="EMBL" id="CAH9088976.1"/>
    </source>
</evidence>
<accession>A0A9P0Z709</accession>
<feature type="compositionally biased region" description="Gly residues" evidence="1">
    <location>
        <begin position="48"/>
        <end position="57"/>
    </location>
</feature>
<proteinExistence type="predicted"/>
<protein>
    <submittedName>
        <fullName evidence="2">Uncharacterized protein</fullName>
    </submittedName>
</protein>
<evidence type="ECO:0000313" key="3">
    <source>
        <dbReference type="Proteomes" id="UP001152484"/>
    </source>
</evidence>
<gene>
    <name evidence="2" type="ORF">CEURO_LOCUS10667</name>
</gene>
<comment type="caution">
    <text evidence="2">The sequence shown here is derived from an EMBL/GenBank/DDBJ whole genome shotgun (WGS) entry which is preliminary data.</text>
</comment>
<sequence length="114" mass="12042">MPLTVPFKPPAKLRPVTLHPIQKHSHRHACSSTNQKSNHPPPPRGSGNKPGGNGGGQIRPSRKESQTGAPLSPQTPVGPRRPPTAMVEGDRGGKTVAGKPPSLSALHPAKFRRP</sequence>